<dbReference type="GO" id="GO:0003677">
    <property type="term" value="F:DNA binding"/>
    <property type="evidence" value="ECO:0007669"/>
    <property type="project" value="UniProtKB-UniRule"/>
</dbReference>
<feature type="compositionally biased region" description="Basic residues" evidence="2">
    <location>
        <begin position="156"/>
        <end position="167"/>
    </location>
</feature>
<dbReference type="GO" id="GO:0005634">
    <property type="term" value="C:nucleus"/>
    <property type="evidence" value="ECO:0007669"/>
    <property type="project" value="UniProtKB-UniRule"/>
</dbReference>
<evidence type="ECO:0000313" key="5">
    <source>
        <dbReference type="Proteomes" id="UP001304243"/>
    </source>
</evidence>
<dbReference type="SMART" id="SM00398">
    <property type="entry name" value="HMG"/>
    <property type="match status" value="2"/>
</dbReference>
<dbReference type="Proteomes" id="UP001304243">
    <property type="component" value="Unassembled WGS sequence"/>
</dbReference>
<dbReference type="InterPro" id="IPR036910">
    <property type="entry name" value="HMG_box_dom_sf"/>
</dbReference>
<evidence type="ECO:0000256" key="1">
    <source>
        <dbReference type="PROSITE-ProRule" id="PRU00267"/>
    </source>
</evidence>
<proteinExistence type="predicted"/>
<feature type="compositionally biased region" description="Basic residues" evidence="2">
    <location>
        <begin position="226"/>
        <end position="235"/>
    </location>
</feature>
<dbReference type="RefSeq" id="XP_064683947.1">
    <property type="nucleotide sequence ID" value="XM_064820027.1"/>
</dbReference>
<feature type="compositionally biased region" description="Acidic residues" evidence="2">
    <location>
        <begin position="103"/>
        <end position="113"/>
    </location>
</feature>
<feature type="compositionally biased region" description="Acidic residues" evidence="2">
    <location>
        <begin position="51"/>
        <end position="93"/>
    </location>
</feature>
<feature type="DNA-binding region" description="HMG box" evidence="1">
    <location>
        <begin position="354"/>
        <end position="423"/>
    </location>
</feature>
<gene>
    <name evidence="4" type="ORF">ATC70_000614</name>
</gene>
<evidence type="ECO:0000256" key="2">
    <source>
        <dbReference type="SAM" id="MobiDB-lite"/>
    </source>
</evidence>
<feature type="domain" description="HMG box" evidence="3">
    <location>
        <begin position="354"/>
        <end position="423"/>
    </location>
</feature>
<keyword evidence="5" id="KW-1185">Reference proteome</keyword>
<sequence>MSNNKTNSLRCPHCRQSRGQLPQGDDIIFCVNCENAYLEDQGESLSSLPQTDDEFLPSQGSDEEVDEKPEESDKDEDDQNDATDDDKDDEDEFILLPPRDDVFEPSEESDDDVDAKSKESDRLNVFSDPEDSDTHVKSTARSTSKSKSKLKEKNPTKSKRKTTKRNSKTTPKVSTKLPSIFSDDILPNAKPRTEDAPENDELEFSDLSDEGGVNDYQYIPGSQQSKVRKRRRVRKQTSTSESDTDDEEEEEIITVFKRGSKDSHATREYARNNFKTAMPLKQYSTFAQFNKVMRGKLAKEHKKAIDSSGEPQKQLSRLVADAWKAMPKTEKDKFKQKLNDEKVHISSVARQKPSRPSGNGYILYSKIKLPEVKAEYPQIKTIRDLSAIVSKHWKELDDDAREGYKAKAKQEREDWIKANPEQHQQYMDKMTSRIRATKKARRDKKQGA</sequence>
<dbReference type="SUPFAM" id="SSF47095">
    <property type="entry name" value="HMG-box"/>
    <property type="match status" value="2"/>
</dbReference>
<evidence type="ECO:0000313" key="4">
    <source>
        <dbReference type="EMBL" id="KAK4517281.1"/>
    </source>
</evidence>
<organism evidence="4 5">
    <name type="scientific">Mucor velutinosus</name>
    <dbReference type="NCBI Taxonomy" id="708070"/>
    <lineage>
        <taxon>Eukaryota</taxon>
        <taxon>Fungi</taxon>
        <taxon>Fungi incertae sedis</taxon>
        <taxon>Mucoromycota</taxon>
        <taxon>Mucoromycotina</taxon>
        <taxon>Mucoromycetes</taxon>
        <taxon>Mucorales</taxon>
        <taxon>Mucorineae</taxon>
        <taxon>Mucoraceae</taxon>
        <taxon>Mucor</taxon>
    </lineage>
</organism>
<dbReference type="EMBL" id="JASEJX010000013">
    <property type="protein sequence ID" value="KAK4517281.1"/>
    <property type="molecule type" value="Genomic_DNA"/>
</dbReference>
<evidence type="ECO:0000259" key="3">
    <source>
        <dbReference type="PROSITE" id="PS50118"/>
    </source>
</evidence>
<feature type="compositionally biased region" description="Acidic residues" evidence="2">
    <location>
        <begin position="196"/>
        <end position="209"/>
    </location>
</feature>
<name>A0AAN7I1N8_9FUNG</name>
<dbReference type="GeneID" id="89944316"/>
<feature type="region of interest" description="Disordered" evidence="2">
    <location>
        <begin position="42"/>
        <end position="250"/>
    </location>
</feature>
<dbReference type="AlphaFoldDB" id="A0AAN7I1N8"/>
<comment type="caution">
    <text evidence="4">The sequence shown here is derived from an EMBL/GenBank/DDBJ whole genome shotgun (WGS) entry which is preliminary data.</text>
</comment>
<keyword evidence="1" id="KW-0238">DNA-binding</keyword>
<keyword evidence="1" id="KW-0539">Nucleus</keyword>
<dbReference type="Gene3D" id="1.10.30.10">
    <property type="entry name" value="High mobility group box domain"/>
    <property type="match status" value="2"/>
</dbReference>
<accession>A0AAN7I1N8</accession>
<dbReference type="InterPro" id="IPR009071">
    <property type="entry name" value="HMG_box_dom"/>
</dbReference>
<dbReference type="CDD" id="cd00084">
    <property type="entry name" value="HMG-box_SF"/>
    <property type="match status" value="2"/>
</dbReference>
<reference evidence="4 5" key="1">
    <citation type="submission" date="2022-11" db="EMBL/GenBank/DDBJ databases">
        <title>Mucor velutinosus strain NIH1002 WGS.</title>
        <authorList>
            <person name="Subramanian P."/>
            <person name="Mullikin J.C."/>
            <person name="Segre J.A."/>
            <person name="Zelazny A.M."/>
        </authorList>
    </citation>
    <scope>NUCLEOTIDE SEQUENCE [LARGE SCALE GENOMIC DNA]</scope>
    <source>
        <strain evidence="4 5">NIH1002</strain>
    </source>
</reference>
<protein>
    <recommendedName>
        <fullName evidence="3">HMG box domain-containing protein</fullName>
    </recommendedName>
</protein>
<dbReference type="PROSITE" id="PS50118">
    <property type="entry name" value="HMG_BOX_2"/>
    <property type="match status" value="1"/>
</dbReference>
<dbReference type="Pfam" id="PF00505">
    <property type="entry name" value="HMG_box"/>
    <property type="match status" value="1"/>
</dbReference>